<name>A0ABV3Z2P6_9PROT</name>
<evidence type="ECO:0000256" key="9">
    <source>
        <dbReference type="ARBA" id="ARBA00023125"/>
    </source>
</evidence>
<dbReference type="InterPro" id="IPR011545">
    <property type="entry name" value="DEAD/DEAH_box_helicase_dom"/>
</dbReference>
<evidence type="ECO:0000256" key="6">
    <source>
        <dbReference type="ARBA" id="ARBA00022806"/>
    </source>
</evidence>
<gene>
    <name evidence="11" type="primary">priA</name>
    <name evidence="14" type="ORF">ABFZ84_04615</name>
</gene>
<comment type="catalytic activity">
    <reaction evidence="11">
        <text>Couples ATP hydrolysis with the unwinding of duplex DNA by translocating in the 3'-5' direction.</text>
        <dbReference type="EC" id="5.6.2.4"/>
    </reaction>
</comment>
<comment type="similarity">
    <text evidence="11">Belongs to the helicase family. PriA subfamily.</text>
</comment>
<evidence type="ECO:0000313" key="14">
    <source>
        <dbReference type="EMBL" id="MEX6632823.1"/>
    </source>
</evidence>
<dbReference type="InterPro" id="IPR001650">
    <property type="entry name" value="Helicase_C-like"/>
</dbReference>
<evidence type="ECO:0000256" key="1">
    <source>
        <dbReference type="ARBA" id="ARBA00022515"/>
    </source>
</evidence>
<feature type="binding site" evidence="11">
    <location>
        <position position="528"/>
    </location>
    <ligand>
        <name>Zn(2+)</name>
        <dbReference type="ChEBI" id="CHEBI:29105"/>
        <label>1</label>
    </ligand>
</feature>
<evidence type="ECO:0000256" key="4">
    <source>
        <dbReference type="ARBA" id="ARBA00022741"/>
    </source>
</evidence>
<sequence length="776" mass="84021">MRFAHGLPVGRDRNSAETDLGIKRTSMNKMQQLLYSDDTPDALATKTADDTGHRVSVLFPLPLPKAYDYLCDSADKPPIGSFVAAPFGPREVVGVVWPSDDGERAKKKSKVQKLKSINQVYDAQPLAADLVDFIDWAAEYTMYPKGAMLRMVMRVKDAFEGPRMQTAFAATGEKPARMTPQREAVLAAASTAPQSAGQLASAAGVSEAVVRGLVGAGGLLKVDVDPDPPFIAPDLLRAGPMLSGDQQYAADFVATIIERDEHKGILIDGVTGSGKTEVYFAAVAAALSKDPDAQALILLPEIALTLPFLERVEERFGAAPAPWHSELTGAQRRRTWRRVAEGQARLVVGARSALFLPFPKLKLIVVDEEHDGAYKQEEGVIYHARDLAVARGARAGFPVLLASATPSLETVVNVDEGRYEAVGLSGRFNDAQMPDISLIDMRDDTPDAGKWLSPKLVEEVDKNLSVNEQTLLFLNRRGYAPLTLCRRCGHKMTAPGSDTMLVEHRFENRLVCHHTGFSMPKPSVCPVCKAVDSLTACGPGVERVAEEAKERWPNARIEVLSSDTAPGPQTMRAVLDAMKAGEIDILIATQVAAKGHHFPNLTLVGVVDADLGLAGGDLRAAERTYQLLSQVTGRAGRAEKPGRAMIQTYQADASVLKALASGDRDAFLAAEAMGRQELGFPPYGRLAAVMLRSPDEAALDRAANAMRAAAPLADGVEILGPARAPIYRLRGIARMRLLVKTRRNVNLQAYLIDWLKRTKPQSGVRITLDINPYSFM</sequence>
<evidence type="ECO:0000313" key="15">
    <source>
        <dbReference type="Proteomes" id="UP001560685"/>
    </source>
</evidence>
<keyword evidence="4 11" id="KW-0547">Nucleotide-binding</keyword>
<feature type="binding site" evidence="11">
    <location>
        <position position="525"/>
    </location>
    <ligand>
        <name>Zn(2+)</name>
        <dbReference type="ChEBI" id="CHEBI:29105"/>
        <label>1</label>
    </ligand>
</feature>
<dbReference type="Pfam" id="PF00271">
    <property type="entry name" value="Helicase_C"/>
    <property type="match status" value="1"/>
</dbReference>
<dbReference type="PANTHER" id="PTHR30580:SF0">
    <property type="entry name" value="PRIMOSOMAL PROTEIN N"/>
    <property type="match status" value="1"/>
</dbReference>
<comment type="caution">
    <text evidence="14">The sequence shown here is derived from an EMBL/GenBank/DDBJ whole genome shotgun (WGS) entry which is preliminary data.</text>
</comment>
<dbReference type="Gene3D" id="3.40.1440.60">
    <property type="entry name" value="PriA, 3(prime) DNA-binding domain"/>
    <property type="match status" value="1"/>
</dbReference>
<dbReference type="Gene3D" id="3.40.50.300">
    <property type="entry name" value="P-loop containing nucleotide triphosphate hydrolases"/>
    <property type="match status" value="2"/>
</dbReference>
<dbReference type="RefSeq" id="WP_369312757.1">
    <property type="nucleotide sequence ID" value="NZ_JBEHZE010000001.1"/>
</dbReference>
<dbReference type="InterPro" id="IPR005259">
    <property type="entry name" value="PriA"/>
</dbReference>
<dbReference type="Pfam" id="PF18074">
    <property type="entry name" value="PriA_C"/>
    <property type="match status" value="1"/>
</dbReference>
<reference evidence="14 15" key="1">
    <citation type="submission" date="2024-05" db="EMBL/GenBank/DDBJ databases">
        <title>Three bacterial strains, DH-69, EH-24, and ECK-19 isolated from coastal sediments.</title>
        <authorList>
            <person name="Ye Y.-Q."/>
            <person name="Du Z.-J."/>
        </authorList>
    </citation>
    <scope>NUCLEOTIDE SEQUENCE [LARGE SCALE GENOMIC DNA]</scope>
    <source>
        <strain evidence="14 15">ECK-19</strain>
    </source>
</reference>
<dbReference type="InterPro" id="IPR041222">
    <property type="entry name" value="PriA_3primeBD"/>
</dbReference>
<comment type="caution">
    <text evidence="11">Lacks conserved residue(s) required for the propagation of feature annotation.</text>
</comment>
<evidence type="ECO:0000256" key="8">
    <source>
        <dbReference type="ARBA" id="ARBA00022840"/>
    </source>
</evidence>
<dbReference type="Proteomes" id="UP001560685">
    <property type="component" value="Unassembled WGS sequence"/>
</dbReference>
<keyword evidence="8 11" id="KW-0067">ATP-binding</keyword>
<dbReference type="PROSITE" id="PS51192">
    <property type="entry name" value="HELICASE_ATP_BIND_1"/>
    <property type="match status" value="1"/>
</dbReference>
<keyword evidence="3 11" id="KW-0479">Metal-binding</keyword>
<evidence type="ECO:0000256" key="3">
    <source>
        <dbReference type="ARBA" id="ARBA00022723"/>
    </source>
</evidence>
<dbReference type="PROSITE" id="PS51194">
    <property type="entry name" value="HELICASE_CTER"/>
    <property type="match status" value="1"/>
</dbReference>
<feature type="binding site" evidence="11">
    <location>
        <position position="488"/>
    </location>
    <ligand>
        <name>Zn(2+)</name>
        <dbReference type="ChEBI" id="CHEBI:29105"/>
        <label>1</label>
    </ligand>
</feature>
<comment type="function">
    <text evidence="11">Initiates the restart of stalled replication forks, which reloads the replicative helicase on sites other than the origin of replication. Recognizes and binds to abandoned replication forks and remodels them to uncover a helicase loading site. Promotes assembly of the primosome at these replication forks.</text>
</comment>
<evidence type="ECO:0000256" key="7">
    <source>
        <dbReference type="ARBA" id="ARBA00022833"/>
    </source>
</evidence>
<dbReference type="InterPro" id="IPR027417">
    <property type="entry name" value="P-loop_NTPase"/>
</dbReference>
<comment type="subunit">
    <text evidence="11">Component of the replication restart primosome.</text>
</comment>
<keyword evidence="7 11" id="KW-0862">Zinc</keyword>
<dbReference type="SUPFAM" id="SSF52540">
    <property type="entry name" value="P-loop containing nucleoside triphosphate hydrolases"/>
    <property type="match status" value="1"/>
</dbReference>
<dbReference type="EC" id="5.6.2.4" evidence="11"/>
<dbReference type="NCBIfam" id="NF004070">
    <property type="entry name" value="PRK05580.2-2"/>
    <property type="match status" value="1"/>
</dbReference>
<accession>A0ABV3Z2P6</accession>
<keyword evidence="10 11" id="KW-0413">Isomerase</keyword>
<evidence type="ECO:0000256" key="10">
    <source>
        <dbReference type="ARBA" id="ARBA00023235"/>
    </source>
</evidence>
<feature type="domain" description="Helicase C-terminal" evidence="13">
    <location>
        <begin position="501"/>
        <end position="679"/>
    </location>
</feature>
<evidence type="ECO:0000256" key="5">
    <source>
        <dbReference type="ARBA" id="ARBA00022801"/>
    </source>
</evidence>
<dbReference type="Pfam" id="PF00270">
    <property type="entry name" value="DEAD"/>
    <property type="match status" value="1"/>
</dbReference>
<keyword evidence="6 11" id="KW-0347">Helicase</keyword>
<comment type="cofactor">
    <cofactor evidence="11">
        <name>Zn(2+)</name>
        <dbReference type="ChEBI" id="CHEBI:29105"/>
    </cofactor>
    <text evidence="11">Binds 2 zinc ions per subunit.</text>
</comment>
<keyword evidence="15" id="KW-1185">Reference proteome</keyword>
<organism evidence="14 15">
    <name type="scientific">Hyphococcus lacteus</name>
    <dbReference type="NCBI Taxonomy" id="3143536"/>
    <lineage>
        <taxon>Bacteria</taxon>
        <taxon>Pseudomonadati</taxon>
        <taxon>Pseudomonadota</taxon>
        <taxon>Alphaproteobacteria</taxon>
        <taxon>Parvularculales</taxon>
        <taxon>Parvularculaceae</taxon>
        <taxon>Hyphococcus</taxon>
    </lineage>
</organism>
<dbReference type="InterPro" id="IPR041236">
    <property type="entry name" value="PriA_C"/>
</dbReference>
<dbReference type="SMART" id="SM00487">
    <property type="entry name" value="DEXDc"/>
    <property type="match status" value="1"/>
</dbReference>
<keyword evidence="2 11" id="KW-0235">DNA replication</keyword>
<proteinExistence type="inferred from homology"/>
<keyword evidence="9 11" id="KW-0238">DNA-binding</keyword>
<evidence type="ECO:0000259" key="12">
    <source>
        <dbReference type="PROSITE" id="PS51192"/>
    </source>
</evidence>
<dbReference type="SMART" id="SM00490">
    <property type="entry name" value="HELICc"/>
    <property type="match status" value="1"/>
</dbReference>
<dbReference type="NCBIfam" id="TIGR00595">
    <property type="entry name" value="priA"/>
    <property type="match status" value="1"/>
</dbReference>
<feature type="binding site" evidence="11">
    <location>
        <position position="512"/>
    </location>
    <ligand>
        <name>Zn(2+)</name>
        <dbReference type="ChEBI" id="CHEBI:29105"/>
        <label>2</label>
    </ligand>
</feature>
<dbReference type="HAMAP" id="MF_00983">
    <property type="entry name" value="PriA"/>
    <property type="match status" value="1"/>
</dbReference>
<keyword evidence="5 11" id="KW-0378">Hydrolase</keyword>
<feature type="domain" description="Helicase ATP-binding" evidence="12">
    <location>
        <begin position="256"/>
        <end position="424"/>
    </location>
</feature>
<keyword evidence="1 11" id="KW-0639">Primosome</keyword>
<dbReference type="InterPro" id="IPR042115">
    <property type="entry name" value="PriA_3primeBD_sf"/>
</dbReference>
<evidence type="ECO:0000256" key="2">
    <source>
        <dbReference type="ARBA" id="ARBA00022705"/>
    </source>
</evidence>
<comment type="catalytic activity">
    <reaction evidence="11">
        <text>ATP + H2O = ADP + phosphate + H(+)</text>
        <dbReference type="Rhea" id="RHEA:13065"/>
        <dbReference type="ChEBI" id="CHEBI:15377"/>
        <dbReference type="ChEBI" id="CHEBI:15378"/>
        <dbReference type="ChEBI" id="CHEBI:30616"/>
        <dbReference type="ChEBI" id="CHEBI:43474"/>
        <dbReference type="ChEBI" id="CHEBI:456216"/>
        <dbReference type="EC" id="5.6.2.4"/>
    </reaction>
</comment>
<dbReference type="Pfam" id="PF17764">
    <property type="entry name" value="PriA_3primeBD"/>
    <property type="match status" value="1"/>
</dbReference>
<dbReference type="InterPro" id="IPR014001">
    <property type="entry name" value="Helicase_ATP-bd"/>
</dbReference>
<evidence type="ECO:0000259" key="13">
    <source>
        <dbReference type="PROSITE" id="PS51194"/>
    </source>
</evidence>
<feature type="binding site" evidence="11">
    <location>
        <position position="485"/>
    </location>
    <ligand>
        <name>Zn(2+)</name>
        <dbReference type="ChEBI" id="CHEBI:29105"/>
        <label>1</label>
    </ligand>
</feature>
<dbReference type="GO" id="GO:0016787">
    <property type="term" value="F:hydrolase activity"/>
    <property type="evidence" value="ECO:0007669"/>
    <property type="project" value="UniProtKB-KW"/>
</dbReference>
<protein>
    <recommendedName>
        <fullName evidence="11">Replication restart protein PriA</fullName>
    </recommendedName>
    <alternativeName>
        <fullName evidence="11">ATP-dependent DNA helicase PriA</fullName>
        <ecNumber evidence="11">5.6.2.4</ecNumber>
    </alternativeName>
    <alternativeName>
        <fullName evidence="11">DNA 3'-5' helicase PriA</fullName>
    </alternativeName>
</protein>
<dbReference type="PANTHER" id="PTHR30580">
    <property type="entry name" value="PRIMOSOMAL PROTEIN N"/>
    <property type="match status" value="1"/>
</dbReference>
<dbReference type="EMBL" id="JBEHZE010000001">
    <property type="protein sequence ID" value="MEX6632823.1"/>
    <property type="molecule type" value="Genomic_DNA"/>
</dbReference>
<evidence type="ECO:0000256" key="11">
    <source>
        <dbReference type="HAMAP-Rule" id="MF_00983"/>
    </source>
</evidence>